<keyword evidence="2" id="KW-0106">Calcium</keyword>
<dbReference type="PANTHER" id="PTHR10342:SF264">
    <property type="entry name" value="MIP05773P-RELATED"/>
    <property type="match status" value="1"/>
</dbReference>
<dbReference type="GO" id="GO:0008484">
    <property type="term" value="F:sulfuric ester hydrolase activity"/>
    <property type="evidence" value="ECO:0007669"/>
    <property type="project" value="InterPro"/>
</dbReference>
<evidence type="ECO:0000256" key="3">
    <source>
        <dbReference type="ARBA" id="ARBA00023180"/>
    </source>
</evidence>
<protein>
    <submittedName>
        <fullName evidence="4">Uncharacterized protein</fullName>
    </submittedName>
</protein>
<evidence type="ECO:0000256" key="1">
    <source>
        <dbReference type="ARBA" id="ARBA00022723"/>
    </source>
</evidence>
<dbReference type="VEuPathDB" id="VectorBase:LLONM1_003352"/>
<keyword evidence="3" id="KW-0325">Glycoprotein</keyword>
<dbReference type="VEuPathDB" id="VectorBase:LLOJ002890"/>
<evidence type="ECO:0000313" key="5">
    <source>
        <dbReference type="Proteomes" id="UP000092461"/>
    </source>
</evidence>
<keyword evidence="5" id="KW-1185">Reference proteome</keyword>
<evidence type="ECO:0000313" key="4">
    <source>
        <dbReference type="EnsemblMetazoa" id="LLOJ002890-PA"/>
    </source>
</evidence>
<dbReference type="AlphaFoldDB" id="A0A1B0CEX0"/>
<keyword evidence="1" id="KW-0479">Metal-binding</keyword>
<dbReference type="InterPro" id="IPR017850">
    <property type="entry name" value="Alkaline_phosphatase_core_sf"/>
</dbReference>
<reference evidence="4" key="1">
    <citation type="submission" date="2020-05" db="UniProtKB">
        <authorList>
            <consortium name="EnsemblMetazoa"/>
        </authorList>
    </citation>
    <scope>IDENTIFICATION</scope>
    <source>
        <strain evidence="4">Jacobina</strain>
    </source>
</reference>
<dbReference type="SUPFAM" id="SSF53649">
    <property type="entry name" value="Alkaline phosphatase-like"/>
    <property type="match status" value="1"/>
</dbReference>
<dbReference type="EnsemblMetazoa" id="LLOJ002890-RA">
    <property type="protein sequence ID" value="LLOJ002890-PA"/>
    <property type="gene ID" value="LLOJ002890"/>
</dbReference>
<dbReference type="EMBL" id="AJWK01009371">
    <property type="status" value="NOT_ANNOTATED_CDS"/>
    <property type="molecule type" value="Genomic_DNA"/>
</dbReference>
<evidence type="ECO:0000256" key="2">
    <source>
        <dbReference type="ARBA" id="ARBA00022837"/>
    </source>
</evidence>
<name>A0A1B0CEX0_LUTLO</name>
<dbReference type="Proteomes" id="UP000092461">
    <property type="component" value="Unassembled WGS sequence"/>
</dbReference>
<dbReference type="Gene3D" id="3.30.1120.10">
    <property type="match status" value="1"/>
</dbReference>
<sequence>MKSPTWRALAPLAFRRLKVADIQELRQKAQIKCSAPWKATPCHPLRSPCLFNLKHDPCEENNLAERFPRIVKEMAERVQVFEGSALPPRNAPQDPMSNPALWNDVWVSWLDELQMPKLVCLKIWITSYTEYFTVGSMKFDNAMKEVSALIILLAGNLDEFLARYELEEALENAITPDAGH</sequence>
<dbReference type="GO" id="GO:0046872">
    <property type="term" value="F:metal ion binding"/>
    <property type="evidence" value="ECO:0007669"/>
    <property type="project" value="UniProtKB-KW"/>
</dbReference>
<proteinExistence type="predicted"/>
<dbReference type="InterPro" id="IPR047115">
    <property type="entry name" value="ARSB"/>
</dbReference>
<dbReference type="PANTHER" id="PTHR10342">
    <property type="entry name" value="ARYLSULFATASE"/>
    <property type="match status" value="1"/>
</dbReference>
<accession>A0A1B0CEX0</accession>
<organism evidence="4 5">
    <name type="scientific">Lutzomyia longipalpis</name>
    <name type="common">Sand fly</name>
    <dbReference type="NCBI Taxonomy" id="7200"/>
    <lineage>
        <taxon>Eukaryota</taxon>
        <taxon>Metazoa</taxon>
        <taxon>Ecdysozoa</taxon>
        <taxon>Arthropoda</taxon>
        <taxon>Hexapoda</taxon>
        <taxon>Insecta</taxon>
        <taxon>Pterygota</taxon>
        <taxon>Neoptera</taxon>
        <taxon>Endopterygota</taxon>
        <taxon>Diptera</taxon>
        <taxon>Nematocera</taxon>
        <taxon>Psychodoidea</taxon>
        <taxon>Psychodidae</taxon>
        <taxon>Lutzomyia</taxon>
        <taxon>Lutzomyia</taxon>
    </lineage>
</organism>